<proteinExistence type="predicted"/>
<organism evidence="1 2">
    <name type="scientific">Pseudothermotoga lettingae (strain ATCC BAA-301 / DSM 14385 / NBRC 107922 / TMO)</name>
    <name type="common">Thermotoga lettingae</name>
    <dbReference type="NCBI Taxonomy" id="416591"/>
    <lineage>
        <taxon>Bacteria</taxon>
        <taxon>Thermotogati</taxon>
        <taxon>Thermotogota</taxon>
        <taxon>Thermotogae</taxon>
        <taxon>Thermotogales</taxon>
        <taxon>Thermotogaceae</taxon>
        <taxon>Pseudothermotoga</taxon>
    </lineage>
</organism>
<evidence type="ECO:0000313" key="1">
    <source>
        <dbReference type="EMBL" id="ABV32675.1"/>
    </source>
</evidence>
<dbReference type="HOGENOM" id="CLU_031189_0_0_0"/>
<dbReference type="Pfam" id="PF13552">
    <property type="entry name" value="DUF4127"/>
    <property type="match status" value="1"/>
</dbReference>
<dbReference type="Proteomes" id="UP000002016">
    <property type="component" value="Chromosome"/>
</dbReference>
<dbReference type="AlphaFoldDB" id="A8F3E1"/>
<gene>
    <name evidence="1" type="ordered locus">Tlet_0105</name>
</gene>
<accession>A8F3E1</accession>
<dbReference type="EMBL" id="CP000812">
    <property type="protein sequence ID" value="ABV32675.1"/>
    <property type="molecule type" value="Genomic_DNA"/>
</dbReference>
<dbReference type="InterPro" id="IPR025394">
    <property type="entry name" value="DUF4127"/>
</dbReference>
<dbReference type="STRING" id="416591.Tlet_0105"/>
<evidence type="ECO:0000313" key="2">
    <source>
        <dbReference type="Proteomes" id="UP000002016"/>
    </source>
</evidence>
<dbReference type="RefSeq" id="WP_012002156.1">
    <property type="nucleotide sequence ID" value="NC_009828.1"/>
</dbReference>
<dbReference type="eggNOG" id="ENOG502Z7Q0">
    <property type="taxonomic scope" value="Bacteria"/>
</dbReference>
<dbReference type="OrthoDB" id="9789552at2"/>
<name>A8F3E1_PSELT</name>
<evidence type="ECO:0008006" key="3">
    <source>
        <dbReference type="Google" id="ProtNLM"/>
    </source>
</evidence>
<keyword evidence="2" id="KW-1185">Reference proteome</keyword>
<reference evidence="1 2" key="2">
    <citation type="journal article" date="2009" name="Proc. Natl. Acad. Sci. U.S.A.">
        <title>On the chimeric nature, thermophilic origin, and phylogenetic placement of the Thermotogales.</title>
        <authorList>
            <person name="Zhaxybayeva O."/>
            <person name="Swithers K.S."/>
            <person name="Lapierre P."/>
            <person name="Fournier G.P."/>
            <person name="Bickhart D.M."/>
            <person name="DeBoy R.T."/>
            <person name="Nelson K.E."/>
            <person name="Nesbo C.L."/>
            <person name="Doolittle W.F."/>
            <person name="Gogarten J.P."/>
            <person name="Noll K.M."/>
        </authorList>
    </citation>
    <scope>NUCLEOTIDE SEQUENCE [LARGE SCALE GENOMIC DNA]</scope>
    <source>
        <strain evidence="2">ATCC BAA-301 / DSM 14385 / NBRC 107922 / TMO</strain>
    </source>
</reference>
<dbReference type="KEGG" id="tle:Tlet_0105"/>
<sequence>MRIIFLPVDNRFCTKDYFMLLSKAFNFDVLCPEDLGCKKIPADTEYISHWLLANAREGDLLILSLDMLLHGGLVPSRIDRLQIETLLGKLEILEKLKKIGTKIYASRSITRIPTYNSDEEEPDYWMYYGEKLYRYSLSLSNGDKRNFSDIPGWVIEDFLWRRKRNLSVSKEIINLVKNGVIDYLSLMMDDNSEGSLVAKEAKELNDFVERSGLSKKVSIRNGTDEISLVLLSRALCDHFDIRPRFTVKYTFPDCKNLIPPYESSPLEASVQSHISGSGGVLSDSEADILLYVNNFNEYEKIREAPFQEKTRSTISNQTFDMQKVLGLADVRFANGSDRAFVENLLDMKIDWTRACYYGWNTAGNTIGSTCAHTIFLYLSHKKLININEDEIKRYQAILILEHYGYQSDIRQRLVEFVRQKNSCSYFLPDENWAVNFVEREIQEYVEKLNKVFKRSWKASVYFPWHRTFEIGIVLNETR</sequence>
<reference evidence="1 2" key="1">
    <citation type="submission" date="2007-08" db="EMBL/GenBank/DDBJ databases">
        <title>Complete sequence of Thermotoga lettingae TMO.</title>
        <authorList>
            <consortium name="US DOE Joint Genome Institute"/>
            <person name="Copeland A."/>
            <person name="Lucas S."/>
            <person name="Lapidus A."/>
            <person name="Barry K."/>
            <person name="Glavina del Rio T."/>
            <person name="Dalin E."/>
            <person name="Tice H."/>
            <person name="Pitluck S."/>
            <person name="Foster B."/>
            <person name="Bruce D."/>
            <person name="Schmutz J."/>
            <person name="Larimer F."/>
            <person name="Land M."/>
            <person name="Hauser L."/>
            <person name="Kyrpides N."/>
            <person name="Mikhailova N."/>
            <person name="Nelson K."/>
            <person name="Gogarten J.P."/>
            <person name="Noll K."/>
            <person name="Richardson P."/>
        </authorList>
    </citation>
    <scope>NUCLEOTIDE SEQUENCE [LARGE SCALE GENOMIC DNA]</scope>
    <source>
        <strain evidence="2">ATCC BAA-301 / DSM 14385 / NBRC 107922 / TMO</strain>
    </source>
</reference>
<protein>
    <recommendedName>
        <fullName evidence="3">DUF4127 domain-containing protein</fullName>
    </recommendedName>
</protein>